<dbReference type="Pfam" id="PF20681">
    <property type="entry name" value="DUF6818"/>
    <property type="match status" value="1"/>
</dbReference>
<evidence type="ECO:0000313" key="4">
    <source>
        <dbReference type="Proteomes" id="UP000028582"/>
    </source>
</evidence>
<feature type="compositionally biased region" description="Low complexity" evidence="1">
    <location>
        <begin position="121"/>
        <end position="133"/>
    </location>
</feature>
<organism evidence="3 4">
    <name type="scientific">Phytophthora nicotianae P1976</name>
    <dbReference type="NCBI Taxonomy" id="1317066"/>
    <lineage>
        <taxon>Eukaryota</taxon>
        <taxon>Sar</taxon>
        <taxon>Stramenopiles</taxon>
        <taxon>Oomycota</taxon>
        <taxon>Peronosporomycetes</taxon>
        <taxon>Peronosporales</taxon>
        <taxon>Peronosporaceae</taxon>
        <taxon>Phytophthora</taxon>
    </lineage>
</organism>
<evidence type="ECO:0000259" key="2">
    <source>
        <dbReference type="Pfam" id="PF20681"/>
    </source>
</evidence>
<dbReference type="AlphaFoldDB" id="A0A080Z252"/>
<dbReference type="OrthoDB" id="99432at2759"/>
<feature type="domain" description="DUF6818" evidence="2">
    <location>
        <begin position="41"/>
        <end position="113"/>
    </location>
</feature>
<evidence type="ECO:0000256" key="1">
    <source>
        <dbReference type="SAM" id="MobiDB-lite"/>
    </source>
</evidence>
<dbReference type="PANTHER" id="PTHR34409">
    <property type="entry name" value="SET DOMAIN-CONTAINING PROTEIN"/>
    <property type="match status" value="1"/>
</dbReference>
<dbReference type="EMBL" id="ANJA01003897">
    <property type="protein sequence ID" value="ETO60713.1"/>
    <property type="molecule type" value="Genomic_DNA"/>
</dbReference>
<reference evidence="3 4" key="1">
    <citation type="submission" date="2013-11" db="EMBL/GenBank/DDBJ databases">
        <title>The Genome Sequence of Phytophthora parasitica P1976.</title>
        <authorList>
            <consortium name="The Broad Institute Genomics Platform"/>
            <person name="Russ C."/>
            <person name="Tyler B."/>
            <person name="Panabieres F."/>
            <person name="Shan W."/>
            <person name="Tripathy S."/>
            <person name="Grunwald N."/>
            <person name="Machado M."/>
            <person name="Johnson C.S."/>
            <person name="Walker B."/>
            <person name="Young S."/>
            <person name="Zeng Q."/>
            <person name="Gargeya S."/>
            <person name="Fitzgerald M."/>
            <person name="Haas B."/>
            <person name="Abouelleil A."/>
            <person name="Allen A.W."/>
            <person name="Alvarado L."/>
            <person name="Arachchi H.M."/>
            <person name="Berlin A.M."/>
            <person name="Chapman S.B."/>
            <person name="Gainer-Dewar J."/>
            <person name="Goldberg J."/>
            <person name="Griggs A."/>
            <person name="Gujja S."/>
            <person name="Hansen M."/>
            <person name="Howarth C."/>
            <person name="Imamovic A."/>
            <person name="Ireland A."/>
            <person name="Larimer J."/>
            <person name="McCowan C."/>
            <person name="Murphy C."/>
            <person name="Pearson M."/>
            <person name="Poon T.W."/>
            <person name="Priest M."/>
            <person name="Roberts A."/>
            <person name="Saif S."/>
            <person name="Shea T."/>
            <person name="Sisk P."/>
            <person name="Sykes S."/>
            <person name="Wortman J."/>
            <person name="Nusbaum C."/>
            <person name="Birren B."/>
        </authorList>
    </citation>
    <scope>NUCLEOTIDE SEQUENCE [LARGE SCALE GENOMIC DNA]</scope>
    <source>
        <strain evidence="3 4">P1976</strain>
    </source>
</reference>
<name>A0A080Z252_PHYNI</name>
<evidence type="ECO:0000313" key="3">
    <source>
        <dbReference type="EMBL" id="ETO60713.1"/>
    </source>
</evidence>
<dbReference type="InterPro" id="IPR049203">
    <property type="entry name" value="DUF6818"/>
</dbReference>
<comment type="caution">
    <text evidence="3">The sequence shown here is derived from an EMBL/GenBank/DDBJ whole genome shotgun (WGS) entry which is preliminary data.</text>
</comment>
<dbReference type="PANTHER" id="PTHR34409:SF1">
    <property type="entry name" value="MYB-LIKE DOMAIN-CONTAINING PROTEIN"/>
    <property type="match status" value="1"/>
</dbReference>
<feature type="compositionally biased region" description="Polar residues" evidence="1">
    <location>
        <begin position="135"/>
        <end position="160"/>
    </location>
</feature>
<feature type="compositionally biased region" description="Polar residues" evidence="1">
    <location>
        <begin position="1"/>
        <end position="19"/>
    </location>
</feature>
<dbReference type="Proteomes" id="UP000028582">
    <property type="component" value="Unassembled WGS sequence"/>
</dbReference>
<proteinExistence type="predicted"/>
<accession>A0A080Z252</accession>
<feature type="region of interest" description="Disordered" evidence="1">
    <location>
        <begin position="121"/>
        <end position="160"/>
    </location>
</feature>
<sequence>MSRCQTLHNGKQHNSIRYNSTRKRTTPETLYMLGLVEKILPFGSNLWNAVELQYYTKLRDGFPVCDAESIKRKFYALKNTRKPSGDPACPADVAQAKRVYRRIEGNCGVIVLDEAAPSVEASARSSAPSNRASQYEATSNAEEAQALQVQSQPASGRLSSTVSGEVNKRLLDVPIAEIFCTGKTAEELEQLGKELHTVSKDLLPESGKKRRRIDRLLENLESDDSADWCTAIIAMEERAAAREMDYRRELDAQLVGDFGTALGEICVSRSFQIADLRRDHIKFSITIQQLDRERMSNRQASRYFWIVLSKIE</sequence>
<protein>
    <recommendedName>
        <fullName evidence="2">DUF6818 domain-containing protein</fullName>
    </recommendedName>
</protein>
<gene>
    <name evidence="3" type="ORF">F444_21141</name>
</gene>
<feature type="region of interest" description="Disordered" evidence="1">
    <location>
        <begin position="1"/>
        <end position="21"/>
    </location>
</feature>